<sequence length="73" mass="8628">MKLGSANKFVRHLKMTFPIKDLDVDVEDRNVPHLIFAVQVCSTTPTFFYNHLFLYMNLEMAFCNIKCNYYSRS</sequence>
<protein>
    <submittedName>
        <fullName evidence="1">Uncharacterized protein</fullName>
    </submittedName>
</protein>
<dbReference type="Proteomes" id="UP001229421">
    <property type="component" value="Unassembled WGS sequence"/>
</dbReference>
<accession>A0AAD8LLG4</accession>
<dbReference type="EMBL" id="JAUHHV010000001">
    <property type="protein sequence ID" value="KAK1439600.1"/>
    <property type="molecule type" value="Genomic_DNA"/>
</dbReference>
<evidence type="ECO:0000313" key="1">
    <source>
        <dbReference type="EMBL" id="KAK1439600.1"/>
    </source>
</evidence>
<reference evidence="1" key="1">
    <citation type="journal article" date="2023" name="bioRxiv">
        <title>Improved chromosome-level genome assembly for marigold (Tagetes erecta).</title>
        <authorList>
            <person name="Jiang F."/>
            <person name="Yuan L."/>
            <person name="Wang S."/>
            <person name="Wang H."/>
            <person name="Xu D."/>
            <person name="Wang A."/>
            <person name="Fan W."/>
        </authorList>
    </citation>
    <scope>NUCLEOTIDE SEQUENCE</scope>
    <source>
        <strain evidence="1">WSJ</strain>
        <tissue evidence="1">Leaf</tissue>
    </source>
</reference>
<comment type="caution">
    <text evidence="1">The sequence shown here is derived from an EMBL/GenBank/DDBJ whole genome shotgun (WGS) entry which is preliminary data.</text>
</comment>
<organism evidence="1 2">
    <name type="scientific">Tagetes erecta</name>
    <name type="common">African marigold</name>
    <dbReference type="NCBI Taxonomy" id="13708"/>
    <lineage>
        <taxon>Eukaryota</taxon>
        <taxon>Viridiplantae</taxon>
        <taxon>Streptophyta</taxon>
        <taxon>Embryophyta</taxon>
        <taxon>Tracheophyta</taxon>
        <taxon>Spermatophyta</taxon>
        <taxon>Magnoliopsida</taxon>
        <taxon>eudicotyledons</taxon>
        <taxon>Gunneridae</taxon>
        <taxon>Pentapetalae</taxon>
        <taxon>asterids</taxon>
        <taxon>campanulids</taxon>
        <taxon>Asterales</taxon>
        <taxon>Asteraceae</taxon>
        <taxon>Asteroideae</taxon>
        <taxon>Heliantheae alliance</taxon>
        <taxon>Tageteae</taxon>
        <taxon>Tagetes</taxon>
    </lineage>
</organism>
<dbReference type="AlphaFoldDB" id="A0AAD8LLG4"/>
<gene>
    <name evidence="1" type="ORF">QVD17_05420</name>
</gene>
<keyword evidence="2" id="KW-1185">Reference proteome</keyword>
<name>A0AAD8LLG4_TARER</name>
<evidence type="ECO:0000313" key="2">
    <source>
        <dbReference type="Proteomes" id="UP001229421"/>
    </source>
</evidence>
<proteinExistence type="predicted"/>